<organism evidence="4 5">
    <name type="scientific">Dioscorea cayennensis subsp. rotundata</name>
    <name type="common">White Guinea yam</name>
    <name type="synonym">Dioscorea rotundata</name>
    <dbReference type="NCBI Taxonomy" id="55577"/>
    <lineage>
        <taxon>Eukaryota</taxon>
        <taxon>Viridiplantae</taxon>
        <taxon>Streptophyta</taxon>
        <taxon>Embryophyta</taxon>
        <taxon>Tracheophyta</taxon>
        <taxon>Spermatophyta</taxon>
        <taxon>Magnoliopsida</taxon>
        <taxon>Liliopsida</taxon>
        <taxon>Dioscoreales</taxon>
        <taxon>Dioscoreaceae</taxon>
        <taxon>Dioscorea</taxon>
    </lineage>
</organism>
<dbReference type="Proteomes" id="UP001515500">
    <property type="component" value="Chromosome 4"/>
</dbReference>
<protein>
    <submittedName>
        <fullName evidence="5">Protein PSK SIMULATOR 1</fullName>
    </submittedName>
</protein>
<reference evidence="5" key="1">
    <citation type="submission" date="2025-08" db="UniProtKB">
        <authorList>
            <consortium name="RefSeq"/>
        </authorList>
    </citation>
    <scope>IDENTIFICATION</scope>
</reference>
<dbReference type="InterPro" id="IPR021864">
    <property type="entry name" value="DUF3475"/>
</dbReference>
<evidence type="ECO:0000259" key="2">
    <source>
        <dbReference type="Pfam" id="PF05003"/>
    </source>
</evidence>
<keyword evidence="4" id="KW-1185">Reference proteome</keyword>
<evidence type="ECO:0000259" key="3">
    <source>
        <dbReference type="Pfam" id="PF11961"/>
    </source>
</evidence>
<dbReference type="Pfam" id="PF05003">
    <property type="entry name" value="DUF668"/>
    <property type="match status" value="1"/>
</dbReference>
<dbReference type="PANTHER" id="PTHR31371:SF14">
    <property type="entry name" value="SIMILARITY TO UNKNOWN PROTEIN"/>
    <property type="match status" value="1"/>
</dbReference>
<sequence length="448" mass="50403">MASDQHHHHHHQHQHQHQHQHPWLSFLKSAMATISAPDRNNKKDNNNLNILAFEVSTLMSKLLSLSRSLSDSNLSHLRYSISSPGVRKVVSDDDSFLLALIFAELTDSLRLISNSISHLSSRCSNPSLRSFPYAFKNFVSSGEDSHHWVLSSKDMLYKSKKMDRLISSTSDLHSQLHDLVDSEQLLKKLLHCSHEFSMNKITTIAEAQQRVVRQRQQVEHLKQVSLWGCTFDAAVKLLARSCFTVFARILHAFGAGHAAPQRSLSAAVYPAPPGPLISETTGLFEWSSRMLAAPEMTLGAAALAARYANVVIVVEKMMKAPGSVGQEGRDELYGMLPDGVRGLVRRRLRGVVGPASDAELAVEWREAISSIMAWLGPLAHDTVTWQTERFTPERRRSHVAGDVGPMLWRTLWFANREKVEAAVTELLVGLNYIWRFELELSSRNRLRE</sequence>
<feature type="region of interest" description="Disordered" evidence="1">
    <location>
        <begin position="1"/>
        <end position="20"/>
    </location>
</feature>
<name>A0AB40B3T2_DIOCR</name>
<dbReference type="GeneID" id="120258483"/>
<dbReference type="GO" id="GO:0045927">
    <property type="term" value="P:positive regulation of growth"/>
    <property type="evidence" value="ECO:0007669"/>
    <property type="project" value="InterPro"/>
</dbReference>
<dbReference type="RefSeq" id="XP_039121840.1">
    <property type="nucleotide sequence ID" value="XM_039265906.1"/>
</dbReference>
<dbReference type="Pfam" id="PF11961">
    <property type="entry name" value="DUF3475"/>
    <property type="match status" value="1"/>
</dbReference>
<feature type="domain" description="DUF3475" evidence="3">
    <location>
        <begin position="50"/>
        <end position="105"/>
    </location>
</feature>
<dbReference type="InterPro" id="IPR007700">
    <property type="entry name" value="DUF668"/>
</dbReference>
<evidence type="ECO:0000256" key="1">
    <source>
        <dbReference type="SAM" id="MobiDB-lite"/>
    </source>
</evidence>
<evidence type="ECO:0000313" key="5">
    <source>
        <dbReference type="RefSeq" id="XP_039121840.1"/>
    </source>
</evidence>
<gene>
    <name evidence="5" type="primary">LOC120258483</name>
</gene>
<feature type="domain" description="DUF668" evidence="2">
    <location>
        <begin position="297"/>
        <end position="383"/>
    </location>
</feature>
<accession>A0AB40B3T2</accession>
<dbReference type="PANTHER" id="PTHR31371">
    <property type="entry name" value="BNAC09G50660D PROTEIN"/>
    <property type="match status" value="1"/>
</dbReference>
<evidence type="ECO:0000313" key="4">
    <source>
        <dbReference type="Proteomes" id="UP001515500"/>
    </source>
</evidence>
<dbReference type="AlphaFoldDB" id="A0AB40B3T2"/>
<proteinExistence type="predicted"/>